<gene>
    <name evidence="1" type="ORF">Airi01_071320</name>
</gene>
<dbReference type="Gene3D" id="3.30.530.20">
    <property type="match status" value="1"/>
</dbReference>
<name>A0A9W6RS07_9ACTN</name>
<evidence type="ECO:0000313" key="1">
    <source>
        <dbReference type="EMBL" id="GLY78865.1"/>
    </source>
</evidence>
<dbReference type="EMBL" id="BSTJ01000010">
    <property type="protein sequence ID" value="GLY78865.1"/>
    <property type="molecule type" value="Genomic_DNA"/>
</dbReference>
<organism evidence="1 2">
    <name type="scientific">Actinoallomurus iriomotensis</name>
    <dbReference type="NCBI Taxonomy" id="478107"/>
    <lineage>
        <taxon>Bacteria</taxon>
        <taxon>Bacillati</taxon>
        <taxon>Actinomycetota</taxon>
        <taxon>Actinomycetes</taxon>
        <taxon>Streptosporangiales</taxon>
        <taxon>Thermomonosporaceae</taxon>
        <taxon>Actinoallomurus</taxon>
    </lineage>
</organism>
<comment type="caution">
    <text evidence="1">The sequence shown here is derived from an EMBL/GenBank/DDBJ whole genome shotgun (WGS) entry which is preliminary data.</text>
</comment>
<reference evidence="1" key="1">
    <citation type="submission" date="2023-03" db="EMBL/GenBank/DDBJ databases">
        <title>Actinoallomurus iriomotensis NBRC 103681.</title>
        <authorList>
            <person name="Ichikawa N."/>
            <person name="Sato H."/>
            <person name="Tonouchi N."/>
        </authorList>
    </citation>
    <scope>NUCLEOTIDE SEQUENCE</scope>
    <source>
        <strain evidence="1">NBRC 103681</strain>
    </source>
</reference>
<proteinExistence type="predicted"/>
<evidence type="ECO:0000313" key="2">
    <source>
        <dbReference type="Proteomes" id="UP001165135"/>
    </source>
</evidence>
<dbReference type="InterPro" id="IPR023393">
    <property type="entry name" value="START-like_dom_sf"/>
</dbReference>
<protein>
    <submittedName>
        <fullName evidence="1">Uncharacterized protein</fullName>
    </submittedName>
</protein>
<dbReference type="Proteomes" id="UP001165135">
    <property type="component" value="Unassembled WGS sequence"/>
</dbReference>
<accession>A0A9W6RS07</accession>
<sequence length="290" mass="31839">MQQQIRGWRFAAERIPRRRVMRDGPLAHSARTLVSACQELGDRARGMSAPTHGRMSAAQAMAARMPARVAEYMPGRTPTGMMGRMPARMAARMPGQMMGRRPTRMPARMARRMSGRMAGRMTGRMTMPTAMPTGMTSNMKRVAGGLGLLAAGMGVARWAINRPSARERELKNRWIMVTVNCSPQRLASRADLPEPITRLGDAVDIKIAPAPGDRGTELGARLRDLPRTKVAGMVTRHPEEDPRRMVEQALRDAKAIIETGEVLRGEWPAAAQAAQAGKLLEFAGRRGGRQ</sequence>
<dbReference type="AlphaFoldDB" id="A0A9W6RS07"/>